<feature type="transmembrane region" description="Helical" evidence="7">
    <location>
        <begin position="174"/>
        <end position="193"/>
    </location>
</feature>
<dbReference type="Gene3D" id="1.10.3470.10">
    <property type="entry name" value="ABC transporter involved in vitamin B12 uptake, BtuC"/>
    <property type="match status" value="1"/>
</dbReference>
<dbReference type="GO" id="GO:0010043">
    <property type="term" value="P:response to zinc ion"/>
    <property type="evidence" value="ECO:0007669"/>
    <property type="project" value="TreeGrafter"/>
</dbReference>
<feature type="transmembrane region" description="Helical" evidence="7">
    <location>
        <begin position="250"/>
        <end position="274"/>
    </location>
</feature>
<dbReference type="CDD" id="cd06550">
    <property type="entry name" value="TM_ABC_iron-siderophores_like"/>
    <property type="match status" value="1"/>
</dbReference>
<evidence type="ECO:0000256" key="6">
    <source>
        <dbReference type="RuleBase" id="RU003943"/>
    </source>
</evidence>
<reference evidence="8 9" key="1">
    <citation type="submission" date="2018-10" db="EMBL/GenBank/DDBJ databases">
        <authorList>
            <person name="Li J."/>
        </authorList>
    </citation>
    <scope>NUCLEOTIDE SEQUENCE [LARGE SCALE GENOMIC DNA]</scope>
    <source>
        <strain evidence="8 9">JCM 11654</strain>
    </source>
</reference>
<sequence>MTDILTWLTEPLSHGFMSRALVATLISASVCALLSCWLVQIGWSLMGDAVSHAVFPGVVFAHMIGVPFALGAFIFGAGAVGLIGALQSRTTLKSDTTIGVVFTSLFALGIAVNSVFPSQVDLNHILFGNILGVGVNDLLLVAIVGFASGAVLLLKRRDLTLYAFDPVQAHTLGIRVRGLRILLLLILALVVVITLQTVGIILVVAMLIIPGATALLVSGRMSRILPIAVVSALVSSMVGVYAAYYLNASVGGVVVLTQAALFMLALVLGPRGGLLPNMLRSRRAAQTSRVPESGVLVGVN</sequence>
<dbReference type="SUPFAM" id="SSF81345">
    <property type="entry name" value="ABC transporter involved in vitamin B12 uptake, BtuC"/>
    <property type="match status" value="1"/>
</dbReference>
<dbReference type="InterPro" id="IPR001626">
    <property type="entry name" value="ABC_TroCD"/>
</dbReference>
<evidence type="ECO:0000256" key="4">
    <source>
        <dbReference type="ARBA" id="ARBA00022989"/>
    </source>
</evidence>
<dbReference type="Proteomes" id="UP000269438">
    <property type="component" value="Unassembled WGS sequence"/>
</dbReference>
<feature type="transmembrane region" description="Helical" evidence="7">
    <location>
        <begin position="63"/>
        <end position="86"/>
    </location>
</feature>
<evidence type="ECO:0000256" key="5">
    <source>
        <dbReference type="ARBA" id="ARBA00023136"/>
    </source>
</evidence>
<dbReference type="InterPro" id="IPR037294">
    <property type="entry name" value="ABC_BtuC-like"/>
</dbReference>
<evidence type="ECO:0000256" key="3">
    <source>
        <dbReference type="ARBA" id="ARBA00022692"/>
    </source>
</evidence>
<keyword evidence="3 6" id="KW-0812">Transmembrane</keyword>
<keyword evidence="9" id="KW-1185">Reference proteome</keyword>
<dbReference type="GO" id="GO:0043190">
    <property type="term" value="C:ATP-binding cassette (ABC) transporter complex"/>
    <property type="evidence" value="ECO:0007669"/>
    <property type="project" value="InterPro"/>
</dbReference>
<evidence type="ECO:0000256" key="1">
    <source>
        <dbReference type="ARBA" id="ARBA00004141"/>
    </source>
</evidence>
<keyword evidence="5 7" id="KW-0472">Membrane</keyword>
<dbReference type="GO" id="GO:0055085">
    <property type="term" value="P:transmembrane transport"/>
    <property type="evidence" value="ECO:0007669"/>
    <property type="project" value="InterPro"/>
</dbReference>
<evidence type="ECO:0000313" key="9">
    <source>
        <dbReference type="Proteomes" id="UP000269438"/>
    </source>
</evidence>
<dbReference type="PANTHER" id="PTHR30477:SF13">
    <property type="entry name" value="IRON TRANSPORT SYSTEM MEMBRANE PROTEIN HI_0360-RELATED"/>
    <property type="match status" value="1"/>
</dbReference>
<organism evidence="8 9">
    <name type="scientific">Mycetocola lacteus</name>
    <dbReference type="NCBI Taxonomy" id="76637"/>
    <lineage>
        <taxon>Bacteria</taxon>
        <taxon>Bacillati</taxon>
        <taxon>Actinomycetota</taxon>
        <taxon>Actinomycetes</taxon>
        <taxon>Micrococcales</taxon>
        <taxon>Microbacteriaceae</taxon>
        <taxon>Mycetocola</taxon>
    </lineage>
</organism>
<comment type="caution">
    <text evidence="8">The sequence shown here is derived from an EMBL/GenBank/DDBJ whole genome shotgun (WGS) entry which is preliminary data.</text>
</comment>
<proteinExistence type="inferred from homology"/>
<keyword evidence="6" id="KW-0813">Transport</keyword>
<feature type="transmembrane region" description="Helical" evidence="7">
    <location>
        <begin position="224"/>
        <end position="244"/>
    </location>
</feature>
<protein>
    <submittedName>
        <fullName evidence="8">Metal ABC transporter permease</fullName>
    </submittedName>
</protein>
<dbReference type="RefSeq" id="WP_121687703.1">
    <property type="nucleotide sequence ID" value="NZ_RCUY01000002.1"/>
</dbReference>
<dbReference type="EMBL" id="RCUY01000002">
    <property type="protein sequence ID" value="RLP84092.1"/>
    <property type="molecule type" value="Genomic_DNA"/>
</dbReference>
<dbReference type="GO" id="GO:0071281">
    <property type="term" value="P:cellular response to iron ion"/>
    <property type="evidence" value="ECO:0007669"/>
    <property type="project" value="UniProtKB-ARBA"/>
</dbReference>
<comment type="subcellular location">
    <subcellularLocation>
        <location evidence="6">Cell membrane</location>
        <topology evidence="6">Multi-pass membrane protein</topology>
    </subcellularLocation>
    <subcellularLocation>
        <location evidence="1">Membrane</location>
        <topology evidence="1">Multi-pass membrane protein</topology>
    </subcellularLocation>
</comment>
<name>A0A3L7AY49_9MICO</name>
<evidence type="ECO:0000256" key="7">
    <source>
        <dbReference type="SAM" id="Phobius"/>
    </source>
</evidence>
<comment type="similarity">
    <text evidence="2 6">Belongs to the ABC-3 integral membrane protein family.</text>
</comment>
<gene>
    <name evidence="8" type="ORF">D9V34_04665</name>
</gene>
<keyword evidence="4 7" id="KW-1133">Transmembrane helix</keyword>
<feature type="transmembrane region" description="Helical" evidence="7">
    <location>
        <begin position="20"/>
        <end position="43"/>
    </location>
</feature>
<evidence type="ECO:0000313" key="8">
    <source>
        <dbReference type="EMBL" id="RLP84092.1"/>
    </source>
</evidence>
<accession>A0A3L7AY49</accession>
<feature type="transmembrane region" description="Helical" evidence="7">
    <location>
        <begin position="98"/>
        <end position="116"/>
    </location>
</feature>
<dbReference type="OrthoDB" id="1016457at2"/>
<dbReference type="Pfam" id="PF00950">
    <property type="entry name" value="ABC-3"/>
    <property type="match status" value="1"/>
</dbReference>
<dbReference type="PANTHER" id="PTHR30477">
    <property type="entry name" value="ABC-TRANSPORTER METAL-BINDING PROTEIN"/>
    <property type="match status" value="1"/>
</dbReference>
<evidence type="ECO:0000256" key="2">
    <source>
        <dbReference type="ARBA" id="ARBA00008034"/>
    </source>
</evidence>
<feature type="transmembrane region" description="Helical" evidence="7">
    <location>
        <begin position="128"/>
        <end position="154"/>
    </location>
</feature>
<dbReference type="FunFam" id="1.10.3470.10:FF:000003">
    <property type="entry name" value="Iron ABC transporter permease SitD"/>
    <property type="match status" value="1"/>
</dbReference>
<dbReference type="AlphaFoldDB" id="A0A3L7AY49"/>